<dbReference type="EMBL" id="VLKT01000059">
    <property type="protein sequence ID" value="TWI23773.1"/>
    <property type="molecule type" value="Genomic_DNA"/>
</dbReference>
<protein>
    <submittedName>
        <fullName evidence="1">Uncharacterized protein</fullName>
    </submittedName>
</protein>
<organism evidence="1 2">
    <name type="scientific">Mesorhizobium tianshanense</name>
    <dbReference type="NCBI Taxonomy" id="39844"/>
    <lineage>
        <taxon>Bacteria</taxon>
        <taxon>Pseudomonadati</taxon>
        <taxon>Pseudomonadota</taxon>
        <taxon>Alphaproteobacteria</taxon>
        <taxon>Hyphomicrobiales</taxon>
        <taxon>Phyllobacteriaceae</taxon>
        <taxon>Mesorhizobium</taxon>
    </lineage>
</organism>
<evidence type="ECO:0000313" key="1">
    <source>
        <dbReference type="EMBL" id="TWI23773.1"/>
    </source>
</evidence>
<dbReference type="Proteomes" id="UP000317122">
    <property type="component" value="Unassembled WGS sequence"/>
</dbReference>
<keyword evidence="2" id="KW-1185">Reference proteome</keyword>
<comment type="caution">
    <text evidence="1">The sequence shown here is derived from an EMBL/GenBank/DDBJ whole genome shotgun (WGS) entry which is preliminary data.</text>
</comment>
<dbReference type="AlphaFoldDB" id="A0A562MV40"/>
<dbReference type="RefSeq" id="WP_145722390.1">
    <property type="nucleotide sequence ID" value="NZ_BSPF01000066.1"/>
</dbReference>
<evidence type="ECO:0000313" key="2">
    <source>
        <dbReference type="Proteomes" id="UP000317122"/>
    </source>
</evidence>
<accession>A0A562MV40</accession>
<dbReference type="OrthoDB" id="7605542at2"/>
<reference evidence="1 2" key="1">
    <citation type="journal article" date="2015" name="Stand. Genomic Sci.">
        <title>Genomic Encyclopedia of Bacterial and Archaeal Type Strains, Phase III: the genomes of soil and plant-associated and newly described type strains.</title>
        <authorList>
            <person name="Whitman W.B."/>
            <person name="Woyke T."/>
            <person name="Klenk H.P."/>
            <person name="Zhou Y."/>
            <person name="Lilburn T.G."/>
            <person name="Beck B.J."/>
            <person name="De Vos P."/>
            <person name="Vandamme P."/>
            <person name="Eisen J.A."/>
            <person name="Garrity G."/>
            <person name="Hugenholtz P."/>
            <person name="Kyrpides N.C."/>
        </authorList>
    </citation>
    <scope>NUCLEOTIDE SEQUENCE [LARGE SCALE GENOMIC DNA]</scope>
    <source>
        <strain evidence="1 2">CGMCC 1.2546</strain>
    </source>
</reference>
<gene>
    <name evidence="1" type="ORF">IQ26_06435</name>
</gene>
<name>A0A562MV40_9HYPH</name>
<proteinExistence type="predicted"/>
<sequence length="67" mass="7332">MNVFGRQVVSGTVWSAVETWGRQIAMFGVFVVPARHLGAAIYAAASFVLVRPDLLNAGNFVLRLRAR</sequence>